<dbReference type="STRING" id="1231657.A0A1Y1Z463"/>
<keyword evidence="1 3" id="KW-0378">Hydrolase</keyword>
<dbReference type="EMBL" id="MCFA01000129">
    <property type="protein sequence ID" value="ORY05072.1"/>
    <property type="molecule type" value="Genomic_DNA"/>
</dbReference>
<dbReference type="PANTHER" id="PTHR48081">
    <property type="entry name" value="AB HYDROLASE SUPERFAMILY PROTEIN C4A8.06C"/>
    <property type="match status" value="1"/>
</dbReference>
<dbReference type="InterPro" id="IPR013094">
    <property type="entry name" value="AB_hydrolase_3"/>
</dbReference>
<comment type="caution">
    <text evidence="3">The sequence shown here is derived from an EMBL/GenBank/DDBJ whole genome shotgun (WGS) entry which is preliminary data.</text>
</comment>
<reference evidence="3 4" key="1">
    <citation type="submission" date="2016-07" db="EMBL/GenBank/DDBJ databases">
        <title>Pervasive Adenine N6-methylation of Active Genes in Fungi.</title>
        <authorList>
            <consortium name="DOE Joint Genome Institute"/>
            <person name="Mondo S.J."/>
            <person name="Dannebaum R.O."/>
            <person name="Kuo R.C."/>
            <person name="Labutti K."/>
            <person name="Haridas S."/>
            <person name="Kuo A."/>
            <person name="Salamov A."/>
            <person name="Ahrendt S.R."/>
            <person name="Lipzen A."/>
            <person name="Sullivan W."/>
            <person name="Andreopoulos W.B."/>
            <person name="Clum A."/>
            <person name="Lindquist E."/>
            <person name="Daum C."/>
            <person name="Ramamoorthy G.K."/>
            <person name="Gryganskyi A."/>
            <person name="Culley D."/>
            <person name="Magnuson J.K."/>
            <person name="James T.Y."/>
            <person name="O'Malley M.A."/>
            <person name="Stajich J.E."/>
            <person name="Spatafora J.W."/>
            <person name="Visel A."/>
            <person name="Grigoriev I.V."/>
        </authorList>
    </citation>
    <scope>NUCLEOTIDE SEQUENCE [LARGE SCALE GENOMIC DNA]</scope>
    <source>
        <strain evidence="3 4">CBS 115471</strain>
    </source>
</reference>
<dbReference type="GO" id="GO:0016787">
    <property type="term" value="F:hydrolase activity"/>
    <property type="evidence" value="ECO:0007669"/>
    <property type="project" value="UniProtKB-KW"/>
</dbReference>
<dbReference type="Proteomes" id="UP000193144">
    <property type="component" value="Unassembled WGS sequence"/>
</dbReference>
<keyword evidence="4" id="KW-1185">Reference proteome</keyword>
<feature type="domain" description="Alpha/beta hydrolase fold-3" evidence="2">
    <location>
        <begin position="26"/>
        <end position="117"/>
    </location>
</feature>
<dbReference type="InterPro" id="IPR050300">
    <property type="entry name" value="GDXG_lipolytic_enzyme"/>
</dbReference>
<organism evidence="3 4">
    <name type="scientific">Clohesyomyces aquaticus</name>
    <dbReference type="NCBI Taxonomy" id="1231657"/>
    <lineage>
        <taxon>Eukaryota</taxon>
        <taxon>Fungi</taxon>
        <taxon>Dikarya</taxon>
        <taxon>Ascomycota</taxon>
        <taxon>Pezizomycotina</taxon>
        <taxon>Dothideomycetes</taxon>
        <taxon>Pleosporomycetidae</taxon>
        <taxon>Pleosporales</taxon>
        <taxon>Lindgomycetaceae</taxon>
        <taxon>Clohesyomyces</taxon>
    </lineage>
</organism>
<name>A0A1Y1Z463_9PLEO</name>
<evidence type="ECO:0000313" key="3">
    <source>
        <dbReference type="EMBL" id="ORY05072.1"/>
    </source>
</evidence>
<dbReference type="SUPFAM" id="SSF53474">
    <property type="entry name" value="alpha/beta-Hydrolases"/>
    <property type="match status" value="1"/>
</dbReference>
<accession>A0A1Y1Z463</accession>
<dbReference type="InterPro" id="IPR029058">
    <property type="entry name" value="AB_hydrolase_fold"/>
</dbReference>
<dbReference type="Pfam" id="PF07859">
    <property type="entry name" value="Abhydrolase_3"/>
    <property type="match status" value="1"/>
</dbReference>
<evidence type="ECO:0000256" key="1">
    <source>
        <dbReference type="ARBA" id="ARBA00022801"/>
    </source>
</evidence>
<proteinExistence type="predicted"/>
<dbReference type="AlphaFoldDB" id="A0A1Y1Z463"/>
<dbReference type="OrthoDB" id="19653at2759"/>
<dbReference type="Gene3D" id="3.40.50.1820">
    <property type="entry name" value="alpha/beta hydrolase"/>
    <property type="match status" value="1"/>
</dbReference>
<gene>
    <name evidence="3" type="ORF">BCR34DRAFT_49581</name>
</gene>
<evidence type="ECO:0000259" key="2">
    <source>
        <dbReference type="Pfam" id="PF07859"/>
    </source>
</evidence>
<sequence length="262" mass="29831">MARWRSGTAAYPDWFTGFWVPFLHRNSAITILPNYRLTPEHTGDDILADIADFWVWFRDTLPTYLASKNPSLSIDFDKVLVSGESAGGWCALQSILTLPKDTFNACLIQYPVTNAFPVALDDKLMGYPVPPKEELDKFLAEIVPGTILSSVMPPARSFVSTMLRAHGRWDEFFGNAKHLMPDTRLEDAQFWVTTYIIHGENDTVVRVKWTRAFVEKIRARFPETKVELVTPEGDHGFDEAIYEDDEEWLAELLKGVEGDWLA</sequence>
<evidence type="ECO:0000313" key="4">
    <source>
        <dbReference type="Proteomes" id="UP000193144"/>
    </source>
</evidence>
<dbReference type="PANTHER" id="PTHR48081:SF3">
    <property type="entry name" value="ALPHA_BETA HYDROLASE FOLD-3 DOMAIN-CONTAINING PROTEIN"/>
    <property type="match status" value="1"/>
</dbReference>
<protein>
    <submittedName>
        <fullName evidence="3">Alpha/Beta hydrolase protein</fullName>
    </submittedName>
</protein>